<keyword evidence="1" id="KW-1133">Transmembrane helix</keyword>
<evidence type="ECO:0000313" key="2">
    <source>
        <dbReference type="EMBL" id="PSW24912.1"/>
    </source>
</evidence>
<evidence type="ECO:0000313" key="3">
    <source>
        <dbReference type="Proteomes" id="UP000240481"/>
    </source>
</evidence>
<dbReference type="PANTHER" id="PTHR38095">
    <property type="entry name" value="ANAEROBIC DIMETHYL SULFOXIDE REDUCTASE CHAIN YNFH"/>
    <property type="match status" value="1"/>
</dbReference>
<proteinExistence type="predicted"/>
<dbReference type="RefSeq" id="WP_107302653.1">
    <property type="nucleotide sequence ID" value="NZ_AP024853.1"/>
</dbReference>
<comment type="caution">
    <text evidence="2">The sequence shown here is derived from an EMBL/GenBank/DDBJ whole genome shotgun (WGS) entry which is preliminary data.</text>
</comment>
<feature type="transmembrane region" description="Helical" evidence="1">
    <location>
        <begin position="86"/>
        <end position="106"/>
    </location>
</feature>
<dbReference type="Proteomes" id="UP000240481">
    <property type="component" value="Unassembled WGS sequence"/>
</dbReference>
<dbReference type="GO" id="GO:0009390">
    <property type="term" value="C:dimethyl sulfoxide reductase complex"/>
    <property type="evidence" value="ECO:0007669"/>
    <property type="project" value="TreeGrafter"/>
</dbReference>
<feature type="transmembrane region" description="Helical" evidence="1">
    <location>
        <begin position="149"/>
        <end position="169"/>
    </location>
</feature>
<dbReference type="PANTHER" id="PTHR38095:SF3">
    <property type="entry name" value="ANAEROBIC DIMETHYL SULFOXIDE REDUCTASE, SUBUNIT C"/>
    <property type="match status" value="1"/>
</dbReference>
<accession>A0A2T3P811</accession>
<feature type="transmembrane region" description="Helical" evidence="1">
    <location>
        <begin position="118"/>
        <end position="137"/>
    </location>
</feature>
<dbReference type="InterPro" id="IPR007059">
    <property type="entry name" value="DmsC"/>
</dbReference>
<dbReference type="Pfam" id="PF04976">
    <property type="entry name" value="DmsC"/>
    <property type="match status" value="1"/>
</dbReference>
<feature type="transmembrane region" description="Helical" evidence="1">
    <location>
        <begin position="6"/>
        <end position="25"/>
    </location>
</feature>
<dbReference type="EMBL" id="PYLZ01000004">
    <property type="protein sequence ID" value="PSW24912.1"/>
    <property type="molecule type" value="Genomic_DNA"/>
</dbReference>
<feature type="transmembrane region" description="Helical" evidence="1">
    <location>
        <begin position="250"/>
        <end position="271"/>
    </location>
</feature>
<keyword evidence="1" id="KW-0472">Membrane</keyword>
<gene>
    <name evidence="2" type="ORF">C9I94_08860</name>
</gene>
<dbReference type="GO" id="GO:0019645">
    <property type="term" value="P:anaerobic electron transport chain"/>
    <property type="evidence" value="ECO:0007669"/>
    <property type="project" value="InterPro"/>
</dbReference>
<keyword evidence="1" id="KW-0812">Transmembrane</keyword>
<dbReference type="GO" id="GO:0009389">
    <property type="term" value="F:dimethyl sulfoxide reductase activity"/>
    <property type="evidence" value="ECO:0007669"/>
    <property type="project" value="TreeGrafter"/>
</dbReference>
<feature type="transmembrane region" description="Helical" evidence="1">
    <location>
        <begin position="46"/>
        <end position="66"/>
    </location>
</feature>
<dbReference type="GO" id="GO:0005886">
    <property type="term" value="C:plasma membrane"/>
    <property type="evidence" value="ECO:0007669"/>
    <property type="project" value="TreeGrafter"/>
</dbReference>
<dbReference type="OrthoDB" id="4394845at2"/>
<feature type="transmembrane region" description="Helical" evidence="1">
    <location>
        <begin position="222"/>
        <end position="243"/>
    </location>
</feature>
<keyword evidence="3" id="KW-1185">Reference proteome</keyword>
<name>A0A2T3P811_9GAMM</name>
<feature type="transmembrane region" description="Helical" evidence="1">
    <location>
        <begin position="181"/>
        <end position="202"/>
    </location>
</feature>
<dbReference type="AlphaFoldDB" id="A0A2T3P811"/>
<reference evidence="2 3" key="1">
    <citation type="submission" date="2018-01" db="EMBL/GenBank/DDBJ databases">
        <title>Whole genome sequencing of Histamine producing bacteria.</title>
        <authorList>
            <person name="Butler K."/>
        </authorList>
    </citation>
    <scope>NUCLEOTIDE SEQUENCE [LARGE SCALE GENOMIC DNA]</scope>
    <source>
        <strain evidence="2 3">DSM 24669</strain>
    </source>
</reference>
<organism evidence="2 3">
    <name type="scientific">Photobacterium swingsii</name>
    <dbReference type="NCBI Taxonomy" id="680026"/>
    <lineage>
        <taxon>Bacteria</taxon>
        <taxon>Pseudomonadati</taxon>
        <taxon>Pseudomonadota</taxon>
        <taxon>Gammaproteobacteria</taxon>
        <taxon>Vibrionales</taxon>
        <taxon>Vibrionaceae</taxon>
        <taxon>Photobacterium</taxon>
    </lineage>
</organism>
<protein>
    <submittedName>
        <fullName evidence="2">Dimethylsulfoxide reductase</fullName>
    </submittedName>
</protein>
<sequence>MSYHELSLVLFTVLAQTAVGAYLIMTLANLMTNSRVDVKSKITRNMFFVWVVMGLGFVASSTHLGSAMRAMNALNQVGSSWLSNEILTGAMFFAFGGLYWLLEMLNKGTESVRKGLKIAGMVAGVAFMYSMMNVYLIETVPTWDTPYTSWSFLLTMAVVGAIFASILMHNAQFEDAKYTRGLQGLVVSSIIANIVVTLSQMVALGEIQSSVVSAKDLVPNMAMLQGSRIVLLIVGAAIALTGINRIKGSVALPVVGLALVLVAELLGRNIFFNLHMTVGL</sequence>
<evidence type="ECO:0000256" key="1">
    <source>
        <dbReference type="SAM" id="Phobius"/>
    </source>
</evidence>